<organism evidence="2 3">
    <name type="scientific">Paenibacillus agri</name>
    <dbReference type="NCBI Taxonomy" id="2744309"/>
    <lineage>
        <taxon>Bacteria</taxon>
        <taxon>Bacillati</taxon>
        <taxon>Bacillota</taxon>
        <taxon>Bacilli</taxon>
        <taxon>Bacillales</taxon>
        <taxon>Paenibacillaceae</taxon>
        <taxon>Paenibacillus</taxon>
    </lineage>
</organism>
<accession>A0A850EJJ0</accession>
<evidence type="ECO:0000259" key="1">
    <source>
        <dbReference type="Pfam" id="PF06983"/>
    </source>
</evidence>
<dbReference type="InterPro" id="IPR028973">
    <property type="entry name" value="PhnB-like"/>
</dbReference>
<reference evidence="2" key="1">
    <citation type="submission" date="2020-06" db="EMBL/GenBank/DDBJ databases">
        <title>Paenibacillus sp. nov., isolated from soil.</title>
        <authorList>
            <person name="Seo Y.L."/>
        </authorList>
    </citation>
    <scope>NUCLEOTIDE SEQUENCE [LARGE SCALE GENOMIC DNA]</scope>
    <source>
        <strain evidence="2">JW14</strain>
    </source>
</reference>
<dbReference type="CDD" id="cd06588">
    <property type="entry name" value="PhnB_like"/>
    <property type="match status" value="1"/>
</dbReference>
<dbReference type="SUPFAM" id="SSF54593">
    <property type="entry name" value="Glyoxalase/Bleomycin resistance protein/Dihydroxybiphenyl dioxygenase"/>
    <property type="match status" value="1"/>
</dbReference>
<protein>
    <submittedName>
        <fullName evidence="2">VOC family protein</fullName>
    </submittedName>
</protein>
<dbReference type="Gene3D" id="3.10.180.10">
    <property type="entry name" value="2,3-Dihydroxybiphenyl 1,2-Dioxygenase, domain 1"/>
    <property type="match status" value="1"/>
</dbReference>
<sequence>MSFQLIPYIMLDGQAEEAIQFYEQALGAELLFKQTFGEGPQNPDSPLKPEDAALVAHAILKIGDTQIFVADSIPGLTLQQGNILTICLTTDDSNQAKQFYQALQQGGQVILPLEAAYFSPAYGMIKDKFGVTFQIFTKRQS</sequence>
<comment type="caution">
    <text evidence="2">The sequence shown here is derived from an EMBL/GenBank/DDBJ whole genome shotgun (WGS) entry which is preliminary data.</text>
</comment>
<dbReference type="Proteomes" id="UP000564806">
    <property type="component" value="Unassembled WGS sequence"/>
</dbReference>
<evidence type="ECO:0000313" key="3">
    <source>
        <dbReference type="Proteomes" id="UP000564806"/>
    </source>
</evidence>
<name>A0A850EJJ0_9BACL</name>
<keyword evidence="3" id="KW-1185">Reference proteome</keyword>
<proteinExistence type="predicted"/>
<gene>
    <name evidence="2" type="ORF">HPT30_14415</name>
</gene>
<feature type="domain" description="PhnB-like" evidence="1">
    <location>
        <begin position="5"/>
        <end position="135"/>
    </location>
</feature>
<dbReference type="InterPro" id="IPR029068">
    <property type="entry name" value="Glyas_Bleomycin-R_OHBP_Dase"/>
</dbReference>
<dbReference type="PANTHER" id="PTHR33990:SF1">
    <property type="entry name" value="PROTEIN YJDN"/>
    <property type="match status" value="1"/>
</dbReference>
<dbReference type="AlphaFoldDB" id="A0A850EJJ0"/>
<dbReference type="EMBL" id="JABWCS010000209">
    <property type="protein sequence ID" value="NUU61533.1"/>
    <property type="molecule type" value="Genomic_DNA"/>
</dbReference>
<evidence type="ECO:0000313" key="2">
    <source>
        <dbReference type="EMBL" id="NUU61533.1"/>
    </source>
</evidence>
<dbReference type="PANTHER" id="PTHR33990">
    <property type="entry name" value="PROTEIN YJDN-RELATED"/>
    <property type="match status" value="1"/>
</dbReference>
<dbReference type="Pfam" id="PF06983">
    <property type="entry name" value="3-dmu-9_3-mt"/>
    <property type="match status" value="1"/>
</dbReference>
<dbReference type="RefSeq" id="WP_175372051.1">
    <property type="nucleotide sequence ID" value="NZ_JABWCS010000209.1"/>
</dbReference>